<dbReference type="Gene3D" id="6.10.250.690">
    <property type="match status" value="1"/>
</dbReference>
<sequence length="235" mass="25450">MTETPAETPSVRILVVEDDAPIRRFLKIALASGGYDSLEADRGRAGIELAATSAPDCVVLDLGLPDMDGKAVIAAIRGWSRVPILVLSVRDAEGEKIAALDAGADDYVTKPFATGELLARLRALLRNRLDRAAEPAEQVIGPLSVNFANRAVRMAGREVKLTRKEFDVLALLARHPGRLIAHRQFLTTVWGPAHADDTHYLRIAIGHIRDKLGDEAADPRLIITEPGVGYRLAEA</sequence>
<dbReference type="Proteomes" id="UP001151088">
    <property type="component" value="Unassembled WGS sequence"/>
</dbReference>
<feature type="DNA-binding region" description="OmpR/PhoB-type" evidence="9">
    <location>
        <begin position="135"/>
        <end position="234"/>
    </location>
</feature>
<keyword evidence="3 8" id="KW-0597">Phosphoprotein</keyword>
<dbReference type="Gene3D" id="3.40.50.2300">
    <property type="match status" value="1"/>
</dbReference>
<protein>
    <submittedName>
        <fullName evidence="12">Response regulator</fullName>
    </submittedName>
</protein>
<evidence type="ECO:0000256" key="5">
    <source>
        <dbReference type="ARBA" id="ARBA00023015"/>
    </source>
</evidence>
<dbReference type="SUPFAM" id="SSF46894">
    <property type="entry name" value="C-terminal effector domain of the bipartite response regulators"/>
    <property type="match status" value="1"/>
</dbReference>
<dbReference type="SMART" id="SM00448">
    <property type="entry name" value="REC"/>
    <property type="match status" value="1"/>
</dbReference>
<evidence type="ECO:0000256" key="9">
    <source>
        <dbReference type="PROSITE-ProRule" id="PRU01091"/>
    </source>
</evidence>
<keyword evidence="4" id="KW-0902">Two-component regulatory system</keyword>
<dbReference type="EMBL" id="JANTHZ010000007">
    <property type="protein sequence ID" value="MCS0496511.1"/>
    <property type="molecule type" value="Genomic_DNA"/>
</dbReference>
<dbReference type="InterPro" id="IPR001789">
    <property type="entry name" value="Sig_transdc_resp-reg_receiver"/>
</dbReference>
<accession>A0A9X2PD63</accession>
<dbReference type="InterPro" id="IPR016032">
    <property type="entry name" value="Sig_transdc_resp-reg_C-effctor"/>
</dbReference>
<evidence type="ECO:0000256" key="8">
    <source>
        <dbReference type="PROSITE-ProRule" id="PRU00169"/>
    </source>
</evidence>
<feature type="domain" description="Response regulatory" evidence="10">
    <location>
        <begin position="12"/>
        <end position="125"/>
    </location>
</feature>
<dbReference type="FunFam" id="3.40.50.2300:FF:000021">
    <property type="entry name" value="Two-component system response regulator KdpE"/>
    <property type="match status" value="1"/>
</dbReference>
<evidence type="ECO:0000256" key="7">
    <source>
        <dbReference type="ARBA" id="ARBA00023163"/>
    </source>
</evidence>
<dbReference type="InterPro" id="IPR039420">
    <property type="entry name" value="WalR-like"/>
</dbReference>
<name>A0A9X2PD63_9HYPH</name>
<evidence type="ECO:0000259" key="10">
    <source>
        <dbReference type="PROSITE" id="PS50110"/>
    </source>
</evidence>
<evidence type="ECO:0000256" key="1">
    <source>
        <dbReference type="ARBA" id="ARBA00004496"/>
    </source>
</evidence>
<comment type="caution">
    <text evidence="12">The sequence shown here is derived from an EMBL/GenBank/DDBJ whole genome shotgun (WGS) entry which is preliminary data.</text>
</comment>
<dbReference type="GO" id="GO:0045893">
    <property type="term" value="P:positive regulation of DNA-templated transcription"/>
    <property type="evidence" value="ECO:0007669"/>
    <property type="project" value="UniProtKB-ARBA"/>
</dbReference>
<dbReference type="Pfam" id="PF00072">
    <property type="entry name" value="Response_reg"/>
    <property type="match status" value="1"/>
</dbReference>
<dbReference type="Gene3D" id="1.10.10.10">
    <property type="entry name" value="Winged helix-like DNA-binding domain superfamily/Winged helix DNA-binding domain"/>
    <property type="match status" value="1"/>
</dbReference>
<dbReference type="GO" id="GO:0000156">
    <property type="term" value="F:phosphorelay response regulator activity"/>
    <property type="evidence" value="ECO:0007669"/>
    <property type="project" value="TreeGrafter"/>
</dbReference>
<dbReference type="CDD" id="cd17620">
    <property type="entry name" value="REC_OmpR_KdpE-like"/>
    <property type="match status" value="1"/>
</dbReference>
<dbReference type="PANTHER" id="PTHR48111:SF50">
    <property type="entry name" value="KDP OPERON TRANSCRIPTIONAL REGULATORY PROTEIN KDPE"/>
    <property type="match status" value="1"/>
</dbReference>
<dbReference type="PROSITE" id="PS51755">
    <property type="entry name" value="OMPR_PHOB"/>
    <property type="match status" value="1"/>
</dbReference>
<dbReference type="PROSITE" id="PS50110">
    <property type="entry name" value="RESPONSE_REGULATORY"/>
    <property type="match status" value="1"/>
</dbReference>
<dbReference type="GO" id="GO:0005829">
    <property type="term" value="C:cytosol"/>
    <property type="evidence" value="ECO:0007669"/>
    <property type="project" value="TreeGrafter"/>
</dbReference>
<dbReference type="PANTHER" id="PTHR48111">
    <property type="entry name" value="REGULATOR OF RPOS"/>
    <property type="match status" value="1"/>
</dbReference>
<dbReference type="InterPro" id="IPR011006">
    <property type="entry name" value="CheY-like_superfamily"/>
</dbReference>
<evidence type="ECO:0000313" key="13">
    <source>
        <dbReference type="Proteomes" id="UP001151088"/>
    </source>
</evidence>
<comment type="subcellular location">
    <subcellularLocation>
        <location evidence="1">Cytoplasm</location>
    </subcellularLocation>
</comment>
<keyword evidence="6 9" id="KW-0238">DNA-binding</keyword>
<dbReference type="Pfam" id="PF00486">
    <property type="entry name" value="Trans_reg_C"/>
    <property type="match status" value="1"/>
</dbReference>
<gene>
    <name evidence="12" type="ORF">NVS89_15520</name>
</gene>
<evidence type="ECO:0000259" key="11">
    <source>
        <dbReference type="PROSITE" id="PS51755"/>
    </source>
</evidence>
<dbReference type="SMART" id="SM00862">
    <property type="entry name" value="Trans_reg_C"/>
    <property type="match status" value="1"/>
</dbReference>
<keyword evidence="13" id="KW-1185">Reference proteome</keyword>
<reference evidence="12" key="1">
    <citation type="submission" date="2022-08" db="EMBL/GenBank/DDBJ databases">
        <authorList>
            <person name="Li F."/>
        </authorList>
    </citation>
    <scope>NUCLEOTIDE SEQUENCE</scope>
    <source>
        <strain evidence="12">MQZ15Z-1</strain>
    </source>
</reference>
<dbReference type="GO" id="GO:0042802">
    <property type="term" value="F:identical protein binding"/>
    <property type="evidence" value="ECO:0007669"/>
    <property type="project" value="UniProtKB-ARBA"/>
</dbReference>
<dbReference type="CDD" id="cd00383">
    <property type="entry name" value="trans_reg_C"/>
    <property type="match status" value="1"/>
</dbReference>
<dbReference type="InterPro" id="IPR036388">
    <property type="entry name" value="WH-like_DNA-bd_sf"/>
</dbReference>
<dbReference type="GO" id="GO:0000987">
    <property type="term" value="F:cis-regulatory region sequence-specific DNA binding"/>
    <property type="evidence" value="ECO:0007669"/>
    <property type="project" value="UniProtKB-ARBA"/>
</dbReference>
<keyword evidence="5" id="KW-0805">Transcription regulation</keyword>
<dbReference type="AlphaFoldDB" id="A0A9X2PD63"/>
<keyword evidence="2" id="KW-0963">Cytoplasm</keyword>
<dbReference type="InterPro" id="IPR001867">
    <property type="entry name" value="OmpR/PhoB-type_DNA-bd"/>
</dbReference>
<keyword evidence="7" id="KW-0804">Transcription</keyword>
<evidence type="ECO:0000256" key="4">
    <source>
        <dbReference type="ARBA" id="ARBA00023012"/>
    </source>
</evidence>
<proteinExistence type="predicted"/>
<evidence type="ECO:0000256" key="6">
    <source>
        <dbReference type="ARBA" id="ARBA00023125"/>
    </source>
</evidence>
<evidence type="ECO:0000313" key="12">
    <source>
        <dbReference type="EMBL" id="MCS0496511.1"/>
    </source>
</evidence>
<dbReference type="SUPFAM" id="SSF52172">
    <property type="entry name" value="CheY-like"/>
    <property type="match status" value="1"/>
</dbReference>
<feature type="modified residue" description="4-aspartylphosphate" evidence="8">
    <location>
        <position position="61"/>
    </location>
</feature>
<evidence type="ECO:0000256" key="2">
    <source>
        <dbReference type="ARBA" id="ARBA00022490"/>
    </source>
</evidence>
<feature type="domain" description="OmpR/PhoB-type" evidence="11">
    <location>
        <begin position="135"/>
        <end position="234"/>
    </location>
</feature>
<dbReference type="GO" id="GO:0032993">
    <property type="term" value="C:protein-DNA complex"/>
    <property type="evidence" value="ECO:0007669"/>
    <property type="project" value="TreeGrafter"/>
</dbReference>
<evidence type="ECO:0000256" key="3">
    <source>
        <dbReference type="ARBA" id="ARBA00022553"/>
    </source>
</evidence>
<dbReference type="RefSeq" id="WP_258733675.1">
    <property type="nucleotide sequence ID" value="NZ_JANTHZ010000007.1"/>
</dbReference>
<organism evidence="12 13">
    <name type="scientific">Ancylobacter mangrovi</name>
    <dbReference type="NCBI Taxonomy" id="2972472"/>
    <lineage>
        <taxon>Bacteria</taxon>
        <taxon>Pseudomonadati</taxon>
        <taxon>Pseudomonadota</taxon>
        <taxon>Alphaproteobacteria</taxon>
        <taxon>Hyphomicrobiales</taxon>
        <taxon>Xanthobacteraceae</taxon>
        <taxon>Ancylobacter</taxon>
    </lineage>
</organism>